<evidence type="ECO:0000259" key="1">
    <source>
        <dbReference type="Pfam" id="PF05272"/>
    </source>
</evidence>
<dbReference type="Pfam" id="PF05272">
    <property type="entry name" value="VapE-like_dom"/>
    <property type="match status" value="1"/>
</dbReference>
<organism evidence="2 3">
    <name type="scientific">Cloacibacterium normanense</name>
    <dbReference type="NCBI Taxonomy" id="237258"/>
    <lineage>
        <taxon>Bacteria</taxon>
        <taxon>Pseudomonadati</taxon>
        <taxon>Bacteroidota</taxon>
        <taxon>Flavobacteriia</taxon>
        <taxon>Flavobacteriales</taxon>
        <taxon>Weeksellaceae</taxon>
    </lineage>
</organism>
<evidence type="ECO:0000313" key="3">
    <source>
        <dbReference type="Proteomes" id="UP000238565"/>
    </source>
</evidence>
<dbReference type="PANTHER" id="PTHR34985">
    <property type="entry name" value="SLR0554 PROTEIN"/>
    <property type="match status" value="1"/>
</dbReference>
<evidence type="ECO:0000313" key="2">
    <source>
        <dbReference type="EMBL" id="PPZ90921.1"/>
    </source>
</evidence>
<proteinExistence type="predicted"/>
<sequence>MSEKVPSSTTGIEPLIQNGHLHGKPTLYQSETKSKTIYDRTIDYLEGKYKIRFNVIALELEICLKDSASEWTSLNINSLLIELAQSGIEINMNKLEILVKSHLIQQYNPIREYFENLETWDGENYIKNLCQYLKTNDDEAFLYHFEKWLTRAVLCSLNKGYVNKQSLVLASHQNSGKSYFLRFLIPPKLENYYTENISIDKDGIISICKNLICNLDELAVLSKSDVNTLKSFISKSSANIRLPYARKAEFLERICSFVGSTNRTDFLTDETGSIRWLIFEVYSFDFNYSKEININQVWAQAYYNAYERKNYNPELTATDITENEKRNEKYAQVSMEQELISAHFEKSEKIEEFLTATDIMLAMNNALGLRLNNIKIGKALTSLKYQRIKHPKLQVYGYLIKRKSE</sequence>
<dbReference type="PANTHER" id="PTHR34985:SF1">
    <property type="entry name" value="SLR0554 PROTEIN"/>
    <property type="match status" value="1"/>
</dbReference>
<dbReference type="RefSeq" id="WP_104794176.1">
    <property type="nucleotide sequence ID" value="NZ_PTPZ01000007.1"/>
</dbReference>
<protein>
    <submittedName>
        <fullName evidence="2">Virulence-associated E family protein</fullName>
    </submittedName>
</protein>
<name>A0A2S7I2W4_9FLAO</name>
<dbReference type="InterPro" id="IPR007936">
    <property type="entry name" value="VapE-like_dom"/>
</dbReference>
<dbReference type="AlphaFoldDB" id="A0A2S7I2W4"/>
<dbReference type="EMBL" id="PTPZ01000007">
    <property type="protein sequence ID" value="PPZ90921.1"/>
    <property type="molecule type" value="Genomic_DNA"/>
</dbReference>
<reference evidence="2 3" key="1">
    <citation type="submission" date="2018-02" db="EMBL/GenBank/DDBJ databases">
        <title>Draft genome sequence of bacterial isolates from marine environment.</title>
        <authorList>
            <person name="Singh S.K."/>
            <person name="Hill R."/>
            <person name="Major S."/>
            <person name="Cai H."/>
            <person name="Li Y."/>
        </authorList>
    </citation>
    <scope>NUCLEOTIDE SEQUENCE [LARGE SCALE GENOMIC DNA]</scope>
    <source>
        <strain evidence="2 3">IMET F</strain>
    </source>
</reference>
<feature type="domain" description="Virulence-associated protein E-like" evidence="1">
    <location>
        <begin position="117"/>
        <end position="328"/>
    </location>
</feature>
<comment type="caution">
    <text evidence="2">The sequence shown here is derived from an EMBL/GenBank/DDBJ whole genome shotgun (WGS) entry which is preliminary data.</text>
</comment>
<accession>A0A2S7I2W4</accession>
<gene>
    <name evidence="2" type="ORF">C3729_10905</name>
</gene>
<dbReference type="Proteomes" id="UP000238565">
    <property type="component" value="Unassembled WGS sequence"/>
</dbReference>